<dbReference type="RefSeq" id="WP_110169471.1">
    <property type="nucleotide sequence ID" value="NZ_CP015136.1"/>
</dbReference>
<feature type="domain" description="DUF4440" evidence="2">
    <location>
        <begin position="172"/>
        <end position="275"/>
    </location>
</feature>
<dbReference type="KEGG" id="abac:LuPra_00702"/>
<reference evidence="4" key="2">
    <citation type="submission" date="2016-04" db="EMBL/GenBank/DDBJ databases">
        <title>First Complete Genome Sequence of a Subdivision 6 Acidobacterium.</title>
        <authorList>
            <person name="Huang S."/>
            <person name="Vieira S."/>
            <person name="Bunk B."/>
            <person name="Riedel T."/>
            <person name="Sproeer C."/>
            <person name="Overmann J."/>
        </authorList>
    </citation>
    <scope>NUCLEOTIDE SEQUENCE [LARGE SCALE GENOMIC DNA]</scope>
    <source>
        <strain evidence="4">DSM 100886 HEG_-6_39</strain>
    </source>
</reference>
<evidence type="ECO:0000313" key="3">
    <source>
        <dbReference type="EMBL" id="AMY07529.1"/>
    </source>
</evidence>
<dbReference type="Gene3D" id="3.10.450.50">
    <property type="match status" value="2"/>
</dbReference>
<feature type="chain" id="PRO_5007511385" description="DUF4440 domain-containing protein" evidence="1">
    <location>
        <begin position="18"/>
        <end position="286"/>
    </location>
</feature>
<feature type="signal peptide" evidence="1">
    <location>
        <begin position="1"/>
        <end position="17"/>
    </location>
</feature>
<evidence type="ECO:0000256" key="1">
    <source>
        <dbReference type="SAM" id="SignalP"/>
    </source>
</evidence>
<dbReference type="Pfam" id="PF14534">
    <property type="entry name" value="DUF4440"/>
    <property type="match status" value="2"/>
</dbReference>
<keyword evidence="4" id="KW-1185">Reference proteome</keyword>
<evidence type="ECO:0000259" key="2">
    <source>
        <dbReference type="Pfam" id="PF14534"/>
    </source>
</evidence>
<proteinExistence type="predicted"/>
<sequence precursor="true">MRRAPAFAVLGFLAALAAELPAQPPGAWQSLVEAERAFAADSVRTTIREAFLAHLHPQSVLFNPGPVNGIELYTGRPPRAGQLAWAPEVVDVAVSGDFGYSTGPHQFRRTPDGEVLRQGYFCSVWVRSASAPWKVLIDLGTAQPTPVTLDVTPRDPTPAAGVSAGAGAAATLAEAERQFAQAAERDQVATYRALLARHARVYRDGGAPTEGVLPALEVIARRGTLARVTPEKTDVASSGDMGYAYGRLELADAGPGAAPVYYVRVWRHDPQGWRVVLDVDTWVATH</sequence>
<dbReference type="EMBL" id="CP015136">
    <property type="protein sequence ID" value="AMY07529.1"/>
    <property type="molecule type" value="Genomic_DNA"/>
</dbReference>
<dbReference type="InterPro" id="IPR032710">
    <property type="entry name" value="NTF2-like_dom_sf"/>
</dbReference>
<dbReference type="SUPFAM" id="SSF54427">
    <property type="entry name" value="NTF2-like"/>
    <property type="match status" value="2"/>
</dbReference>
<accession>A0A143PIC2</accession>
<dbReference type="Proteomes" id="UP000076079">
    <property type="component" value="Chromosome"/>
</dbReference>
<reference evidence="3 4" key="1">
    <citation type="journal article" date="2016" name="Genome Announc.">
        <title>First Complete Genome Sequence of a Subdivision 6 Acidobacterium Strain.</title>
        <authorList>
            <person name="Huang S."/>
            <person name="Vieira S."/>
            <person name="Bunk B."/>
            <person name="Riedel T."/>
            <person name="Sproer C."/>
            <person name="Overmann J."/>
        </authorList>
    </citation>
    <scope>NUCLEOTIDE SEQUENCE [LARGE SCALE GENOMIC DNA]</scope>
    <source>
        <strain evidence="4">DSM 100886 HEG_-6_39</strain>
    </source>
</reference>
<dbReference type="OrthoDB" id="1119084at2"/>
<protein>
    <recommendedName>
        <fullName evidence="2">DUF4440 domain-containing protein</fullName>
    </recommendedName>
</protein>
<keyword evidence="1" id="KW-0732">Signal</keyword>
<dbReference type="AlphaFoldDB" id="A0A143PIC2"/>
<name>A0A143PIC2_LUTPR</name>
<feature type="domain" description="DUF4440" evidence="2">
    <location>
        <begin position="33"/>
        <end position="134"/>
    </location>
</feature>
<organism evidence="3 4">
    <name type="scientific">Luteitalea pratensis</name>
    <dbReference type="NCBI Taxonomy" id="1855912"/>
    <lineage>
        <taxon>Bacteria</taxon>
        <taxon>Pseudomonadati</taxon>
        <taxon>Acidobacteriota</taxon>
        <taxon>Vicinamibacteria</taxon>
        <taxon>Vicinamibacterales</taxon>
        <taxon>Vicinamibacteraceae</taxon>
        <taxon>Luteitalea</taxon>
    </lineage>
</organism>
<evidence type="ECO:0000313" key="4">
    <source>
        <dbReference type="Proteomes" id="UP000076079"/>
    </source>
</evidence>
<dbReference type="InterPro" id="IPR027843">
    <property type="entry name" value="DUF4440"/>
</dbReference>
<gene>
    <name evidence="3" type="ORF">LuPra_00702</name>
</gene>